<accession>A0A6H2A3S3</accession>
<gene>
    <name evidence="1" type="ORF">TM448A04860_0004</name>
    <name evidence="2" type="ORF">TM448B01528_0016</name>
</gene>
<dbReference type="EMBL" id="MT144777">
    <property type="protein sequence ID" value="QJH99253.1"/>
    <property type="molecule type" value="Genomic_DNA"/>
</dbReference>
<dbReference type="AlphaFoldDB" id="A0A6H2A3S3"/>
<name>A0A6H2A3S3_9ZZZZ</name>
<organism evidence="1">
    <name type="scientific">viral metagenome</name>
    <dbReference type="NCBI Taxonomy" id="1070528"/>
    <lineage>
        <taxon>unclassified sequences</taxon>
        <taxon>metagenomes</taxon>
        <taxon>organismal metagenomes</taxon>
    </lineage>
</organism>
<proteinExistence type="predicted"/>
<protein>
    <submittedName>
        <fullName evidence="1">Uncharacterized protein</fullName>
    </submittedName>
</protein>
<sequence>MITIICDKCRKEFKEKDNIIHIKIEKPGYVGINMDFCEDCYKKIEDVIGKDKIEINLEKNFRSNSTN</sequence>
<reference evidence="1" key="1">
    <citation type="submission" date="2020-03" db="EMBL/GenBank/DDBJ databases">
        <title>The deep terrestrial virosphere.</title>
        <authorList>
            <person name="Holmfeldt K."/>
            <person name="Nilsson E."/>
            <person name="Simone D."/>
            <person name="Lopez-Fernandez M."/>
            <person name="Wu X."/>
            <person name="de Brujin I."/>
            <person name="Lundin D."/>
            <person name="Andersson A."/>
            <person name="Bertilsson S."/>
            <person name="Dopson M."/>
        </authorList>
    </citation>
    <scope>NUCLEOTIDE SEQUENCE</scope>
    <source>
        <strain evidence="1">TM448A04860</strain>
        <strain evidence="2">TM448B01528</strain>
    </source>
</reference>
<evidence type="ECO:0000313" key="2">
    <source>
        <dbReference type="EMBL" id="QJH99253.1"/>
    </source>
</evidence>
<evidence type="ECO:0000313" key="1">
    <source>
        <dbReference type="EMBL" id="QJA54418.1"/>
    </source>
</evidence>
<dbReference type="EMBL" id="MT144505">
    <property type="protein sequence ID" value="QJA54418.1"/>
    <property type="molecule type" value="Genomic_DNA"/>
</dbReference>